<dbReference type="GO" id="GO:0004175">
    <property type="term" value="F:endopeptidase activity"/>
    <property type="evidence" value="ECO:0007669"/>
    <property type="project" value="InterPro"/>
</dbReference>
<dbReference type="GO" id="GO:0009279">
    <property type="term" value="C:cell outer membrane"/>
    <property type="evidence" value="ECO:0007669"/>
    <property type="project" value="InterPro"/>
</dbReference>
<gene>
    <name evidence="1" type="ORF">B1H58_13715</name>
</gene>
<dbReference type="EMBL" id="CP019706">
    <property type="protein sequence ID" value="ARJ42978.1"/>
    <property type="molecule type" value="Genomic_DNA"/>
</dbReference>
<dbReference type="KEGG" id="palh:B1H58_13715"/>
<proteinExistence type="predicted"/>
<protein>
    <submittedName>
        <fullName evidence="1">Uncharacterized protein</fullName>
    </submittedName>
</protein>
<accession>A0A1W6B793</accession>
<evidence type="ECO:0000313" key="1">
    <source>
        <dbReference type="EMBL" id="ARJ42978.1"/>
    </source>
</evidence>
<dbReference type="Gene3D" id="2.40.128.90">
    <property type="entry name" value="OMPT-like"/>
    <property type="match status" value="1"/>
</dbReference>
<dbReference type="Proteomes" id="UP000192900">
    <property type="component" value="Chromosome"/>
</dbReference>
<dbReference type="Pfam" id="PF01278">
    <property type="entry name" value="Omptin"/>
    <property type="match status" value="1"/>
</dbReference>
<dbReference type="STRING" id="1891675.B1H58_13715"/>
<evidence type="ECO:0000313" key="2">
    <source>
        <dbReference type="Proteomes" id="UP000192900"/>
    </source>
</evidence>
<name>A0A1W6B793_9GAMM</name>
<dbReference type="AlphaFoldDB" id="A0A1W6B793"/>
<dbReference type="InterPro" id="IPR000036">
    <property type="entry name" value="Peptidase_A26_omptin"/>
</dbReference>
<reference evidence="1 2" key="1">
    <citation type="submission" date="2017-02" db="EMBL/GenBank/DDBJ databases">
        <title>Complete genome sequence of the drought resistance-promoting endophyte Pantoea alhagi LTYR-11Z.</title>
        <authorList>
            <person name="Zhang L."/>
        </authorList>
    </citation>
    <scope>NUCLEOTIDE SEQUENCE [LARGE SCALE GENOMIC DNA]</scope>
    <source>
        <strain evidence="1 2">LTYR-11Z</strain>
    </source>
</reference>
<organism evidence="1 2">
    <name type="scientific">Pantoea alhagi</name>
    <dbReference type="NCBI Taxonomy" id="1891675"/>
    <lineage>
        <taxon>Bacteria</taxon>
        <taxon>Pseudomonadati</taxon>
        <taxon>Pseudomonadota</taxon>
        <taxon>Gammaproteobacteria</taxon>
        <taxon>Enterobacterales</taxon>
        <taxon>Erwiniaceae</taxon>
        <taxon>Pantoea</taxon>
    </lineage>
</organism>
<keyword evidence="2" id="KW-1185">Reference proteome</keyword>
<sequence>MPSALPAGCYSNRNISLARRRLSADKDQLAALNWEDYRQSRGQMQIIDYDQQTYNYSKKGGGGLSHKNYSLTAGLQYHF</sequence>
<dbReference type="GO" id="GO:0006508">
    <property type="term" value="P:proteolysis"/>
    <property type="evidence" value="ECO:0007669"/>
    <property type="project" value="InterPro"/>
</dbReference>
<dbReference type="InterPro" id="IPR053724">
    <property type="entry name" value="OMP_A26_sf"/>
</dbReference>